<dbReference type="InterPro" id="IPR001845">
    <property type="entry name" value="HTH_ArsR_DNA-bd_dom"/>
</dbReference>
<evidence type="ECO:0000256" key="2">
    <source>
        <dbReference type="ARBA" id="ARBA00023125"/>
    </source>
</evidence>
<organism evidence="5 6">
    <name type="scientific">Caulobacter ginsengisoli</name>
    <dbReference type="NCBI Taxonomy" id="400775"/>
    <lineage>
        <taxon>Bacteria</taxon>
        <taxon>Pseudomonadati</taxon>
        <taxon>Pseudomonadota</taxon>
        <taxon>Alphaproteobacteria</taxon>
        <taxon>Caulobacterales</taxon>
        <taxon>Caulobacteraceae</taxon>
        <taxon>Caulobacter</taxon>
    </lineage>
</organism>
<proteinExistence type="predicted"/>
<feature type="domain" description="HTH arsR-type" evidence="4">
    <location>
        <begin position="1"/>
        <end position="95"/>
    </location>
</feature>
<sequence>MEQTDAIAALSALAHPGRLGAFRLLVKAGAAGLPAGEIARLTDSRANTLSTNLTILTHAGLVSSRREGRSIIYVADYDSMRDLLAFLMEDCCSGEPAICAPAALLTEQAAACGAKTSC</sequence>
<evidence type="ECO:0000313" key="5">
    <source>
        <dbReference type="EMBL" id="MDQ0466154.1"/>
    </source>
</evidence>
<keyword evidence="2 5" id="KW-0238">DNA-binding</keyword>
<name>A0ABU0IYM1_9CAUL</name>
<dbReference type="InterPro" id="IPR036390">
    <property type="entry name" value="WH_DNA-bd_sf"/>
</dbReference>
<evidence type="ECO:0000313" key="6">
    <source>
        <dbReference type="Proteomes" id="UP001228905"/>
    </source>
</evidence>
<dbReference type="PRINTS" id="PR00778">
    <property type="entry name" value="HTHARSR"/>
</dbReference>
<dbReference type="PANTHER" id="PTHR43132:SF2">
    <property type="entry name" value="ARSENICAL RESISTANCE OPERON REPRESSOR ARSR-RELATED"/>
    <property type="match status" value="1"/>
</dbReference>
<keyword evidence="3" id="KW-0804">Transcription</keyword>
<evidence type="ECO:0000256" key="3">
    <source>
        <dbReference type="ARBA" id="ARBA00023163"/>
    </source>
</evidence>
<dbReference type="Gene3D" id="1.10.10.10">
    <property type="entry name" value="Winged helix-like DNA-binding domain superfamily/Winged helix DNA-binding domain"/>
    <property type="match status" value="1"/>
</dbReference>
<dbReference type="NCBIfam" id="NF033788">
    <property type="entry name" value="HTH_metalloreg"/>
    <property type="match status" value="1"/>
</dbReference>
<evidence type="ECO:0000259" key="4">
    <source>
        <dbReference type="PROSITE" id="PS50987"/>
    </source>
</evidence>
<dbReference type="Pfam" id="PF12840">
    <property type="entry name" value="HTH_20"/>
    <property type="match status" value="1"/>
</dbReference>
<dbReference type="RefSeq" id="WP_307352030.1">
    <property type="nucleotide sequence ID" value="NZ_JAUSVS010000009.1"/>
</dbReference>
<comment type="caution">
    <text evidence="5">The sequence shown here is derived from an EMBL/GenBank/DDBJ whole genome shotgun (WGS) entry which is preliminary data.</text>
</comment>
<dbReference type="GO" id="GO:0003677">
    <property type="term" value="F:DNA binding"/>
    <property type="evidence" value="ECO:0007669"/>
    <property type="project" value="UniProtKB-KW"/>
</dbReference>
<dbReference type="SMART" id="SM00418">
    <property type="entry name" value="HTH_ARSR"/>
    <property type="match status" value="1"/>
</dbReference>
<dbReference type="PANTHER" id="PTHR43132">
    <property type="entry name" value="ARSENICAL RESISTANCE OPERON REPRESSOR ARSR-RELATED"/>
    <property type="match status" value="1"/>
</dbReference>
<dbReference type="InterPro" id="IPR051011">
    <property type="entry name" value="Metal_resp_trans_reg"/>
</dbReference>
<dbReference type="InterPro" id="IPR011991">
    <property type="entry name" value="ArsR-like_HTH"/>
</dbReference>
<evidence type="ECO:0000256" key="1">
    <source>
        <dbReference type="ARBA" id="ARBA00023015"/>
    </source>
</evidence>
<dbReference type="SUPFAM" id="SSF46785">
    <property type="entry name" value="Winged helix' DNA-binding domain"/>
    <property type="match status" value="1"/>
</dbReference>
<gene>
    <name evidence="5" type="ORF">QO010_003947</name>
</gene>
<keyword evidence="6" id="KW-1185">Reference proteome</keyword>
<dbReference type="Proteomes" id="UP001228905">
    <property type="component" value="Unassembled WGS sequence"/>
</dbReference>
<protein>
    <submittedName>
        <fullName evidence="5">DNA-binding transcriptional ArsR family regulator</fullName>
    </submittedName>
</protein>
<keyword evidence="1" id="KW-0805">Transcription regulation</keyword>
<reference evidence="5 6" key="1">
    <citation type="submission" date="2023-07" db="EMBL/GenBank/DDBJ databases">
        <title>Genomic Encyclopedia of Type Strains, Phase IV (KMG-IV): sequencing the most valuable type-strain genomes for metagenomic binning, comparative biology and taxonomic classification.</title>
        <authorList>
            <person name="Goeker M."/>
        </authorList>
    </citation>
    <scope>NUCLEOTIDE SEQUENCE [LARGE SCALE GENOMIC DNA]</scope>
    <source>
        <strain evidence="5 6">DSM 18695</strain>
    </source>
</reference>
<dbReference type="EMBL" id="JAUSVS010000009">
    <property type="protein sequence ID" value="MDQ0466154.1"/>
    <property type="molecule type" value="Genomic_DNA"/>
</dbReference>
<dbReference type="CDD" id="cd00090">
    <property type="entry name" value="HTH_ARSR"/>
    <property type="match status" value="1"/>
</dbReference>
<accession>A0ABU0IYM1</accession>
<dbReference type="InterPro" id="IPR036388">
    <property type="entry name" value="WH-like_DNA-bd_sf"/>
</dbReference>
<dbReference type="PROSITE" id="PS50987">
    <property type="entry name" value="HTH_ARSR_2"/>
    <property type="match status" value="1"/>
</dbReference>